<dbReference type="Proteomes" id="UP000037939">
    <property type="component" value="Unassembled WGS sequence"/>
</dbReference>
<feature type="transmembrane region" description="Helical" evidence="1">
    <location>
        <begin position="122"/>
        <end position="142"/>
    </location>
</feature>
<feature type="transmembrane region" description="Helical" evidence="1">
    <location>
        <begin position="36"/>
        <end position="55"/>
    </location>
</feature>
<dbReference type="RefSeq" id="WP_053938050.1">
    <property type="nucleotide sequence ID" value="NZ_LAQT01000009.1"/>
</dbReference>
<feature type="domain" description="EamA" evidence="2">
    <location>
        <begin position="7"/>
        <end position="141"/>
    </location>
</feature>
<dbReference type="PANTHER" id="PTHR22911:SF137">
    <property type="entry name" value="SOLUTE CARRIER FAMILY 35 MEMBER G2-RELATED"/>
    <property type="match status" value="1"/>
</dbReference>
<evidence type="ECO:0000259" key="2">
    <source>
        <dbReference type="Pfam" id="PF00892"/>
    </source>
</evidence>
<gene>
    <name evidence="3" type="ORF">WG78_11965</name>
</gene>
<dbReference type="STRING" id="857265.WG78_11965"/>
<dbReference type="PATRIC" id="fig|857265.3.peg.2464"/>
<organism evidence="3 4">
    <name type="scientific">Amantichitinum ursilacus</name>
    <dbReference type="NCBI Taxonomy" id="857265"/>
    <lineage>
        <taxon>Bacteria</taxon>
        <taxon>Pseudomonadati</taxon>
        <taxon>Pseudomonadota</taxon>
        <taxon>Betaproteobacteria</taxon>
        <taxon>Neisseriales</taxon>
        <taxon>Chitinibacteraceae</taxon>
        <taxon>Amantichitinum</taxon>
    </lineage>
</organism>
<sequence>MKLFPAWVWFAFGSAFFAALTALFGKLGVTGVNSNFATFIRTIVILIVTAGILSLRAEWQKLGAIPAYSWVFLVLSGIATGLSWLCYYRALQIGPVSKVAPIDKLSVAMAILLGVACVGEKLTWPVAVGGGLIVAGSIVIIAF</sequence>
<feature type="transmembrane region" description="Helical" evidence="1">
    <location>
        <begin position="67"/>
        <end position="87"/>
    </location>
</feature>
<keyword evidence="1" id="KW-1133">Transmembrane helix</keyword>
<dbReference type="Pfam" id="PF00892">
    <property type="entry name" value="EamA"/>
    <property type="match status" value="1"/>
</dbReference>
<dbReference type="InterPro" id="IPR037185">
    <property type="entry name" value="EmrE-like"/>
</dbReference>
<comment type="caution">
    <text evidence="3">The sequence shown here is derived from an EMBL/GenBank/DDBJ whole genome shotgun (WGS) entry which is preliminary data.</text>
</comment>
<name>A0A0N1JSL5_9NEIS</name>
<keyword evidence="1" id="KW-0812">Transmembrane</keyword>
<dbReference type="PANTHER" id="PTHR22911">
    <property type="entry name" value="ACYL-MALONYL CONDENSING ENZYME-RELATED"/>
    <property type="match status" value="1"/>
</dbReference>
<reference evidence="3 4" key="1">
    <citation type="submission" date="2015-07" db="EMBL/GenBank/DDBJ databases">
        <title>Draft genome sequence of the Amantichitinum ursilacus IGB-41, a new chitin-degrading bacterium.</title>
        <authorList>
            <person name="Kirstahler P."/>
            <person name="Guenther M."/>
            <person name="Grumaz C."/>
            <person name="Rupp S."/>
            <person name="Zibek S."/>
            <person name="Sohn K."/>
        </authorList>
    </citation>
    <scope>NUCLEOTIDE SEQUENCE [LARGE SCALE GENOMIC DNA]</scope>
    <source>
        <strain evidence="3 4">IGB-41</strain>
    </source>
</reference>
<dbReference type="OrthoDB" id="9806718at2"/>
<evidence type="ECO:0000313" key="4">
    <source>
        <dbReference type="Proteomes" id="UP000037939"/>
    </source>
</evidence>
<dbReference type="InterPro" id="IPR000620">
    <property type="entry name" value="EamA_dom"/>
</dbReference>
<dbReference type="SUPFAM" id="SSF103481">
    <property type="entry name" value="Multidrug resistance efflux transporter EmrE"/>
    <property type="match status" value="1"/>
</dbReference>
<feature type="transmembrane region" description="Helical" evidence="1">
    <location>
        <begin position="6"/>
        <end position="24"/>
    </location>
</feature>
<protein>
    <submittedName>
        <fullName evidence="3">EamA-like transporter family protein</fullName>
    </submittedName>
</protein>
<dbReference type="AlphaFoldDB" id="A0A0N1JSL5"/>
<dbReference type="GO" id="GO:0016020">
    <property type="term" value="C:membrane"/>
    <property type="evidence" value="ECO:0007669"/>
    <property type="project" value="InterPro"/>
</dbReference>
<dbReference type="EMBL" id="LAQT01000009">
    <property type="protein sequence ID" value="KPC52559.1"/>
    <property type="molecule type" value="Genomic_DNA"/>
</dbReference>
<keyword evidence="1" id="KW-0472">Membrane</keyword>
<evidence type="ECO:0000256" key="1">
    <source>
        <dbReference type="SAM" id="Phobius"/>
    </source>
</evidence>
<evidence type="ECO:0000313" key="3">
    <source>
        <dbReference type="EMBL" id="KPC52559.1"/>
    </source>
</evidence>
<accession>A0A0N1JSL5</accession>
<dbReference type="FunFam" id="1.10.3730.20:FF:000009">
    <property type="entry name" value="EamA family transporter"/>
    <property type="match status" value="1"/>
</dbReference>
<keyword evidence="4" id="KW-1185">Reference proteome</keyword>
<proteinExistence type="predicted"/>